<gene>
    <name evidence="3" type="ORF">F443_11624</name>
</gene>
<feature type="transmembrane region" description="Helical" evidence="2">
    <location>
        <begin position="197"/>
        <end position="218"/>
    </location>
</feature>
<evidence type="ECO:0000313" key="4">
    <source>
        <dbReference type="Proteomes" id="UP000018721"/>
    </source>
</evidence>
<comment type="caution">
    <text evidence="3">The sequence shown here is derived from an EMBL/GenBank/DDBJ whole genome shotgun (WGS) entry which is preliminary data.</text>
</comment>
<keyword evidence="2" id="KW-0472">Membrane</keyword>
<evidence type="ECO:0000256" key="2">
    <source>
        <dbReference type="SAM" id="Phobius"/>
    </source>
</evidence>
<reference evidence="3 4" key="1">
    <citation type="submission" date="2013-11" db="EMBL/GenBank/DDBJ databases">
        <title>The Genome Sequence of Phytophthora parasitica P1569.</title>
        <authorList>
            <consortium name="The Broad Institute Genomics Platform"/>
            <person name="Russ C."/>
            <person name="Tyler B."/>
            <person name="Panabieres F."/>
            <person name="Shan W."/>
            <person name="Tripathy S."/>
            <person name="Grunwald N."/>
            <person name="Machado M."/>
            <person name="Johnson C.S."/>
            <person name="Arredondo F."/>
            <person name="Hong C."/>
            <person name="Coffey M."/>
            <person name="Young S.K."/>
            <person name="Zeng Q."/>
            <person name="Gargeya S."/>
            <person name="Fitzgerald M."/>
            <person name="Abouelleil A."/>
            <person name="Alvarado L."/>
            <person name="Chapman S.B."/>
            <person name="Gainer-Dewar J."/>
            <person name="Goldberg J."/>
            <person name="Griggs A."/>
            <person name="Gujja S."/>
            <person name="Hansen M."/>
            <person name="Howarth C."/>
            <person name="Imamovic A."/>
            <person name="Ireland A."/>
            <person name="Larimer J."/>
            <person name="McCowan C."/>
            <person name="Murphy C."/>
            <person name="Pearson M."/>
            <person name="Poon T.W."/>
            <person name="Priest M."/>
            <person name="Roberts A."/>
            <person name="Saif S."/>
            <person name="Shea T."/>
            <person name="Sykes S."/>
            <person name="Wortman J."/>
            <person name="Nusbaum C."/>
            <person name="Birren B."/>
        </authorList>
    </citation>
    <scope>NUCLEOTIDE SEQUENCE [LARGE SCALE GENOMIC DNA]</scope>
    <source>
        <strain evidence="3 4">P1569</strain>
    </source>
</reference>
<dbReference type="HOGENOM" id="CLU_014711_2_1_1"/>
<name>V9EZA5_PHYNI</name>
<keyword evidence="2" id="KW-1133">Transmembrane helix</keyword>
<feature type="transmembrane region" description="Helical" evidence="2">
    <location>
        <begin position="98"/>
        <end position="117"/>
    </location>
</feature>
<keyword evidence="4" id="KW-1185">Reference proteome</keyword>
<proteinExistence type="predicted"/>
<feature type="compositionally biased region" description="Low complexity" evidence="1">
    <location>
        <begin position="387"/>
        <end position="401"/>
    </location>
</feature>
<dbReference type="EMBL" id="ANIZ01001992">
    <property type="protein sequence ID" value="ETI43377.1"/>
    <property type="molecule type" value="Genomic_DNA"/>
</dbReference>
<feature type="transmembrane region" description="Helical" evidence="2">
    <location>
        <begin position="59"/>
        <end position="78"/>
    </location>
</feature>
<dbReference type="AlphaFoldDB" id="V9EZA5"/>
<feature type="transmembrane region" description="Helical" evidence="2">
    <location>
        <begin position="492"/>
        <end position="510"/>
    </location>
</feature>
<evidence type="ECO:0000256" key="1">
    <source>
        <dbReference type="SAM" id="MobiDB-lite"/>
    </source>
</evidence>
<feature type="region of interest" description="Disordered" evidence="1">
    <location>
        <begin position="372"/>
        <end position="407"/>
    </location>
</feature>
<accession>V9EZA5</accession>
<feature type="transmembrane region" description="Helical" evidence="2">
    <location>
        <begin position="129"/>
        <end position="153"/>
    </location>
</feature>
<feature type="transmembrane region" description="Helical" evidence="2">
    <location>
        <begin position="165"/>
        <end position="185"/>
    </location>
</feature>
<keyword evidence="2" id="KW-0812">Transmembrane</keyword>
<evidence type="ECO:0000313" key="3">
    <source>
        <dbReference type="EMBL" id="ETI43377.1"/>
    </source>
</evidence>
<dbReference type="OrthoDB" id="108634at2759"/>
<dbReference type="Proteomes" id="UP000018721">
    <property type="component" value="Unassembled WGS sequence"/>
</dbReference>
<feature type="transmembrane region" description="Helical" evidence="2">
    <location>
        <begin position="449"/>
        <end position="472"/>
    </location>
</feature>
<protein>
    <submittedName>
        <fullName evidence="3">Uncharacterized protein</fullName>
    </submittedName>
</protein>
<sequence length="561" mass="62714">MVHRVEPLEYPRRPEQVSVFTRIKRKLSDCWDQSHIGHRSQYSIERLLAFRDYHQRTSIARVICVCVLTPIPALLTAFSLDCIPLKPPADGWQVNYAVWIRLFLGLFSATVGVAFQVRAVIEPDTLSMTGVAAIALGTAMCSVSTLLGLAVIWRFPTPFGYILNIGPYVLFLSTFTILVIGPRVLQRSPVLREQINSQLLIIVSQGVVVGCFTIFSAVFNLLSGTQQTIFILVMPLIKFVTKQNIANVAESYHEYVGPVVVFSVDLFNVFYASICMQASKSIMTTVIIMAADSFHLMLALQAIFHQTRNTATLPKPKSQSFIQELLSLLEKDVEVHPCGRRARLLAPFPLPLSDESRQVVMRFTRTGTFTNDTVINRRRSTKSNPGTNNSTNTATQNNQTAPSSAMVPLGPLASNTQDNNDTTKATSRDIIVDGLHTLFHSEYILLAEYIEFIIPMLYAPYLVALFHLPIAAYYPSTASMTLHKLKHTVTSFLIYGTIEFAAFVALVVILKRKFGFSPLYQLAFVLETHMFAVQGHLFVWTITILHLTLAHYGVDFNILTS</sequence>
<feature type="transmembrane region" description="Helical" evidence="2">
    <location>
        <begin position="531"/>
        <end position="554"/>
    </location>
</feature>
<organism evidence="3 4">
    <name type="scientific">Phytophthora nicotianae P1569</name>
    <dbReference type="NCBI Taxonomy" id="1317065"/>
    <lineage>
        <taxon>Eukaryota</taxon>
        <taxon>Sar</taxon>
        <taxon>Stramenopiles</taxon>
        <taxon>Oomycota</taxon>
        <taxon>Peronosporomycetes</taxon>
        <taxon>Peronosporales</taxon>
        <taxon>Peronosporaceae</taxon>
        <taxon>Phytophthora</taxon>
    </lineage>
</organism>
<dbReference type="eggNOG" id="ENOG502SMGW">
    <property type="taxonomic scope" value="Eukaryota"/>
</dbReference>